<dbReference type="PANTHER" id="PTHR18964">
    <property type="entry name" value="ROK (REPRESSOR, ORF, KINASE) FAMILY"/>
    <property type="match status" value="1"/>
</dbReference>
<comment type="similarity">
    <text evidence="1">Belongs to the ROK (NagC/XylR) family.</text>
</comment>
<comment type="caution">
    <text evidence="2">The sequence shown here is derived from an EMBL/GenBank/DDBJ whole genome shotgun (WGS) entry which is preliminary data.</text>
</comment>
<protein>
    <recommendedName>
        <fullName evidence="4">ROK family protein</fullName>
    </recommendedName>
</protein>
<dbReference type="SUPFAM" id="SSF53067">
    <property type="entry name" value="Actin-like ATPase domain"/>
    <property type="match status" value="1"/>
</dbReference>
<evidence type="ECO:0000313" key="2">
    <source>
        <dbReference type="EMBL" id="OGF77406.1"/>
    </source>
</evidence>
<dbReference type="Pfam" id="PF00480">
    <property type="entry name" value="ROK"/>
    <property type="match status" value="1"/>
</dbReference>
<organism evidence="2 3">
    <name type="scientific">Candidatus Giovannonibacteria bacterium RIFCSPHIGHO2_12_FULL_43_15</name>
    <dbReference type="NCBI Taxonomy" id="1798341"/>
    <lineage>
        <taxon>Bacteria</taxon>
        <taxon>Candidatus Giovannoniibacteriota</taxon>
    </lineage>
</organism>
<evidence type="ECO:0000256" key="1">
    <source>
        <dbReference type="ARBA" id="ARBA00006479"/>
    </source>
</evidence>
<dbReference type="Gene3D" id="3.30.420.40">
    <property type="match status" value="3"/>
</dbReference>
<evidence type="ECO:0000313" key="3">
    <source>
        <dbReference type="Proteomes" id="UP000177723"/>
    </source>
</evidence>
<dbReference type="InterPro" id="IPR000600">
    <property type="entry name" value="ROK"/>
</dbReference>
<accession>A0A1F5WP26</accession>
<gene>
    <name evidence="2" type="ORF">A3F23_03715</name>
</gene>
<proteinExistence type="inferred from homology"/>
<dbReference type="EMBL" id="MFHT01000019">
    <property type="protein sequence ID" value="OGF77406.1"/>
    <property type="molecule type" value="Genomic_DNA"/>
</dbReference>
<sequence length="240" mass="26690">MVVLAKNPKKSSGNMERGKKIILGIDIGGSNIRGICGNKFLEFNTPKGEKEFIKILERFPRGYTVGIGVAGVVDGTKIKISPNIKYLKNFDFSAIGGPVFGGKRLKVDNDARTFLRAELVRHSVSNKDRVLGITIGTGIGRAFAENGKVKKIKKFEYPEKWEKEYQKIRDSKNDQKLAEYLRGKLNLIIDKYKPGAVILGGGVLGRRGFFEKIKRYLRVRVIKARFGAKAGAIGAAMLWK</sequence>
<dbReference type="InterPro" id="IPR043129">
    <property type="entry name" value="ATPase_NBD"/>
</dbReference>
<reference evidence="2 3" key="1">
    <citation type="journal article" date="2016" name="Nat. Commun.">
        <title>Thousands of microbial genomes shed light on interconnected biogeochemical processes in an aquifer system.</title>
        <authorList>
            <person name="Anantharaman K."/>
            <person name="Brown C.T."/>
            <person name="Hug L.A."/>
            <person name="Sharon I."/>
            <person name="Castelle C.J."/>
            <person name="Probst A.J."/>
            <person name="Thomas B.C."/>
            <person name="Singh A."/>
            <person name="Wilkins M.J."/>
            <person name="Karaoz U."/>
            <person name="Brodie E.L."/>
            <person name="Williams K.H."/>
            <person name="Hubbard S.S."/>
            <person name="Banfield J.F."/>
        </authorList>
    </citation>
    <scope>NUCLEOTIDE SEQUENCE [LARGE SCALE GENOMIC DNA]</scope>
</reference>
<name>A0A1F5WP26_9BACT</name>
<dbReference type="PANTHER" id="PTHR18964:SF149">
    <property type="entry name" value="BIFUNCTIONAL UDP-N-ACETYLGLUCOSAMINE 2-EPIMERASE_N-ACETYLMANNOSAMINE KINASE"/>
    <property type="match status" value="1"/>
</dbReference>
<evidence type="ECO:0008006" key="4">
    <source>
        <dbReference type="Google" id="ProtNLM"/>
    </source>
</evidence>
<dbReference type="AlphaFoldDB" id="A0A1F5WP26"/>
<dbReference type="Proteomes" id="UP000177723">
    <property type="component" value="Unassembled WGS sequence"/>
</dbReference>